<dbReference type="InterPro" id="IPR025665">
    <property type="entry name" value="Beta-barrel_OMP_2"/>
</dbReference>
<proteinExistence type="predicted"/>
<keyword evidence="4" id="KW-1185">Reference proteome</keyword>
<reference evidence="4" key="1">
    <citation type="journal article" date="2019" name="Int. J. Syst. Evol. Microbiol.">
        <title>The Global Catalogue of Microorganisms (GCM) 10K type strain sequencing project: providing services to taxonomists for standard genome sequencing and annotation.</title>
        <authorList>
            <consortium name="The Broad Institute Genomics Platform"/>
            <consortium name="The Broad Institute Genome Sequencing Center for Infectious Disease"/>
            <person name="Wu L."/>
            <person name="Ma J."/>
        </authorList>
    </citation>
    <scope>NUCLEOTIDE SEQUENCE [LARGE SCALE GENOMIC DNA]</scope>
    <source>
        <strain evidence="4">KCTC 32514</strain>
    </source>
</reference>
<protein>
    <submittedName>
        <fullName evidence="3">Porin family protein</fullName>
    </submittedName>
</protein>
<dbReference type="Proteomes" id="UP001597548">
    <property type="component" value="Unassembled WGS sequence"/>
</dbReference>
<gene>
    <name evidence="3" type="ORF">ACFS29_01960</name>
</gene>
<evidence type="ECO:0000259" key="2">
    <source>
        <dbReference type="Pfam" id="PF13568"/>
    </source>
</evidence>
<feature type="signal peptide" evidence="1">
    <location>
        <begin position="1"/>
        <end position="20"/>
    </location>
</feature>
<dbReference type="RefSeq" id="WP_194507919.1">
    <property type="nucleotide sequence ID" value="NZ_JADILU010000003.1"/>
</dbReference>
<feature type="chain" id="PRO_5045851962" evidence="1">
    <location>
        <begin position="21"/>
        <end position="212"/>
    </location>
</feature>
<dbReference type="Pfam" id="PF13568">
    <property type="entry name" value="OMP_b-brl_2"/>
    <property type="match status" value="1"/>
</dbReference>
<dbReference type="EMBL" id="JBHUOS010000001">
    <property type="protein sequence ID" value="MFD2914388.1"/>
    <property type="molecule type" value="Genomic_DNA"/>
</dbReference>
<comment type="caution">
    <text evidence="3">The sequence shown here is derived from an EMBL/GenBank/DDBJ whole genome shotgun (WGS) entry which is preliminary data.</text>
</comment>
<evidence type="ECO:0000313" key="4">
    <source>
        <dbReference type="Proteomes" id="UP001597548"/>
    </source>
</evidence>
<name>A0ABW5ZQQ1_9FLAO</name>
<feature type="domain" description="Outer membrane protein beta-barrel" evidence="2">
    <location>
        <begin position="19"/>
        <end position="188"/>
    </location>
</feature>
<organism evidence="3 4">
    <name type="scientific">Psychroserpens luteus</name>
    <dbReference type="NCBI Taxonomy" id="1434066"/>
    <lineage>
        <taxon>Bacteria</taxon>
        <taxon>Pseudomonadati</taxon>
        <taxon>Bacteroidota</taxon>
        <taxon>Flavobacteriia</taxon>
        <taxon>Flavobacteriales</taxon>
        <taxon>Flavobacteriaceae</taxon>
        <taxon>Psychroserpens</taxon>
    </lineage>
</organism>
<sequence length="212" mass="23600">MKKIILITTATFFTLFTLNAQSDSKAVQVGAKGGVNFSNINGDDIGDNKSRTSFNVGLVAEIPLSERISFQPELLYSGQGFDLKEQDQDNVFDTDDNIEYQLDYIQVPLLIKAYLVKGLSVEAGPQFGFKINEEIDFQPNSDGGDLDINRDDSYVKNFDTSLALGSSYKFDGGFFVNARYTLGLTNIFKEDTVLENVDAKNNVWQFGIGFMF</sequence>
<keyword evidence="1" id="KW-0732">Signal</keyword>
<evidence type="ECO:0000256" key="1">
    <source>
        <dbReference type="SAM" id="SignalP"/>
    </source>
</evidence>
<accession>A0ABW5ZQQ1</accession>
<evidence type="ECO:0000313" key="3">
    <source>
        <dbReference type="EMBL" id="MFD2914388.1"/>
    </source>
</evidence>